<dbReference type="OrthoDB" id="9810636at2"/>
<evidence type="ECO:0008006" key="9">
    <source>
        <dbReference type="Google" id="ProtNLM"/>
    </source>
</evidence>
<dbReference type="RefSeq" id="WP_141200937.1">
    <property type="nucleotide sequence ID" value="NZ_CP041186.1"/>
</dbReference>
<evidence type="ECO:0000256" key="4">
    <source>
        <dbReference type="ARBA" id="ARBA00022729"/>
    </source>
</evidence>
<dbReference type="GO" id="GO:0046872">
    <property type="term" value="F:metal ion binding"/>
    <property type="evidence" value="ECO:0007669"/>
    <property type="project" value="UniProtKB-KW"/>
</dbReference>
<proteinExistence type="inferred from homology"/>
<dbReference type="InterPro" id="IPR006128">
    <property type="entry name" value="Lipoprotein_PsaA-like"/>
</dbReference>
<dbReference type="InterPro" id="IPR050492">
    <property type="entry name" value="Bact_metal-bind_prot9"/>
</dbReference>
<name>A0A4Y6Q1Q7_PERCE</name>
<dbReference type="PANTHER" id="PTHR42953">
    <property type="entry name" value="HIGH-AFFINITY ZINC UPTAKE SYSTEM PROTEIN ZNUA-RELATED"/>
    <property type="match status" value="1"/>
</dbReference>
<keyword evidence="2 5" id="KW-0813">Transport</keyword>
<dbReference type="PROSITE" id="PS51257">
    <property type="entry name" value="PROKAR_LIPOPROTEIN"/>
    <property type="match status" value="1"/>
</dbReference>
<comment type="similarity">
    <text evidence="5">Belongs to the bacterial solute-binding protein 9 family.</text>
</comment>
<dbReference type="PRINTS" id="PR00691">
    <property type="entry name" value="ADHESINB"/>
</dbReference>
<accession>A0A5B8YD46</accession>
<reference evidence="7 8" key="1">
    <citation type="submission" date="2019-06" db="EMBL/GenBank/DDBJ databases">
        <title>Persicimonas caeni gen. nov., sp. nov., a predatory bacterium isolated from solar saltern.</title>
        <authorList>
            <person name="Wang S."/>
        </authorList>
    </citation>
    <scope>NUCLEOTIDE SEQUENCE [LARGE SCALE GENOMIC DNA]</scope>
    <source>
        <strain evidence="7 8">YN101</strain>
    </source>
</reference>
<dbReference type="InterPro" id="IPR006129">
    <property type="entry name" value="AdhesinB"/>
</dbReference>
<sequence>MKSLTKALVICLALVAFAACDKSEAKTGDDKPVVVATTTMLADLTHQIGGDAVRVEGIMKPGGDPHLYQPTPADARLVAQSDLVVKSGLKLEGWIDDLLENAGGERPTVVASDGVEPIRMEGFKGGVDPHFWFELNNWKVAAKNVGGELVKLVGPETTEGKAVQARLEAHLAEIDRLDKWVHARLDTIPKEQRVLITSHDAFNYFGRAYDIDVVGLQGISTDQEASQRDLANIIELVKERKAPAVFVETSVNPALIEQVARETGVEVAGPLYSDSIGAKESPAGTFVGTMSENVRMITEALGGKYEPFAKGES</sequence>
<feature type="chain" id="PRO_5030106867" description="Manganese transporter" evidence="6">
    <location>
        <begin position="19"/>
        <end position="313"/>
    </location>
</feature>
<evidence type="ECO:0000256" key="6">
    <source>
        <dbReference type="SAM" id="SignalP"/>
    </source>
</evidence>
<evidence type="ECO:0000256" key="2">
    <source>
        <dbReference type="ARBA" id="ARBA00022448"/>
    </source>
</evidence>
<evidence type="ECO:0000313" key="8">
    <source>
        <dbReference type="Proteomes" id="UP000315995"/>
    </source>
</evidence>
<dbReference type="PRINTS" id="PR00690">
    <property type="entry name" value="ADHESNFAMILY"/>
</dbReference>
<dbReference type="GO" id="GO:0030313">
    <property type="term" value="C:cell envelope"/>
    <property type="evidence" value="ECO:0007669"/>
    <property type="project" value="UniProtKB-SubCell"/>
</dbReference>
<organism evidence="7 8">
    <name type="scientific">Persicimonas caeni</name>
    <dbReference type="NCBI Taxonomy" id="2292766"/>
    <lineage>
        <taxon>Bacteria</taxon>
        <taxon>Deltaproteobacteria</taxon>
        <taxon>Bradymonadales</taxon>
        <taxon>Bradymonadaceae</taxon>
        <taxon>Persicimonas</taxon>
    </lineage>
</organism>
<dbReference type="InterPro" id="IPR006127">
    <property type="entry name" value="ZnuA-like"/>
</dbReference>
<evidence type="ECO:0000313" key="7">
    <source>
        <dbReference type="EMBL" id="QDG54493.1"/>
    </source>
</evidence>
<keyword evidence="4 6" id="KW-0732">Signal</keyword>
<dbReference type="GO" id="GO:0007155">
    <property type="term" value="P:cell adhesion"/>
    <property type="evidence" value="ECO:0007669"/>
    <property type="project" value="InterPro"/>
</dbReference>
<dbReference type="EMBL" id="CP041186">
    <property type="protein sequence ID" value="QDG54493.1"/>
    <property type="molecule type" value="Genomic_DNA"/>
</dbReference>
<keyword evidence="8" id="KW-1185">Reference proteome</keyword>
<dbReference type="SUPFAM" id="SSF53807">
    <property type="entry name" value="Helical backbone' metal receptor"/>
    <property type="match status" value="1"/>
</dbReference>
<dbReference type="GO" id="GO:0030001">
    <property type="term" value="P:metal ion transport"/>
    <property type="evidence" value="ECO:0007669"/>
    <property type="project" value="InterPro"/>
</dbReference>
<protein>
    <recommendedName>
        <fullName evidence="9">Manganese transporter</fullName>
    </recommendedName>
</protein>
<keyword evidence="3" id="KW-0479">Metal-binding</keyword>
<dbReference type="Gene3D" id="3.40.50.1980">
    <property type="entry name" value="Nitrogenase molybdenum iron protein domain"/>
    <property type="match status" value="2"/>
</dbReference>
<dbReference type="Pfam" id="PF01297">
    <property type="entry name" value="ZnuA"/>
    <property type="match status" value="1"/>
</dbReference>
<evidence type="ECO:0000256" key="5">
    <source>
        <dbReference type="RuleBase" id="RU003512"/>
    </source>
</evidence>
<accession>A0A4Y6Q1Q7</accession>
<evidence type="ECO:0000256" key="3">
    <source>
        <dbReference type="ARBA" id="ARBA00022723"/>
    </source>
</evidence>
<dbReference type="Proteomes" id="UP000315995">
    <property type="component" value="Chromosome"/>
</dbReference>
<dbReference type="AlphaFoldDB" id="A0A4Y6Q1Q7"/>
<comment type="subcellular location">
    <subcellularLocation>
        <location evidence="1">Cell envelope</location>
    </subcellularLocation>
</comment>
<evidence type="ECO:0000256" key="1">
    <source>
        <dbReference type="ARBA" id="ARBA00004196"/>
    </source>
</evidence>
<gene>
    <name evidence="7" type="ORF">FIV42_28230</name>
</gene>
<feature type="signal peptide" evidence="6">
    <location>
        <begin position="1"/>
        <end position="18"/>
    </location>
</feature>
<dbReference type="PANTHER" id="PTHR42953:SF1">
    <property type="entry name" value="METAL-BINDING PROTEIN HI_0362-RELATED"/>
    <property type="match status" value="1"/>
</dbReference>